<dbReference type="InterPro" id="IPR036514">
    <property type="entry name" value="SGNH_hydro_sf"/>
</dbReference>
<feature type="chain" id="PRO_5011740120" evidence="2">
    <location>
        <begin position="22"/>
        <end position="459"/>
    </location>
</feature>
<sequence>MFTKTISLLCLLLLPLISVKAAIKLPAVFSDHMVLQQNTNVKFWGWADPNEEVIISPSWTTKSYTTTGNNLAEWNTEIATPKAGGPYSITFKGYNYIEIKDVYIGEVWFCSGQSNMEMSASWGIENGEEEIQKSQYPEIRFFKVPKLSADSPQNNLPANWDVCTPESMKYNSALSYYFARKLQDSLNVPIGLMVSAWGGTPAEIWIPSKVIQEDALLTSEANRLQPNEWGPIQPGKAFNAMVAPLTQYHIAGFLWYQGESNVGSTNYDLILTALINSWRELWKSENLPFYFVQIAPYNYEGSTDAGAKIRDAQRKVAHDVANTAMVVTSDISTTDDIHPKNKKSVGERLANIALKNTYKTYDGVIAGPTFKKIEVEKNKIIVHFTNNEGLYFSNKDNQFEIAGEDGVFHTAKATIKNNTIYLKSKQVKNPVNVRFAWGNTIQSNLFNNAKLPASSFIAH</sequence>
<name>A0A1I7GG78_9FLAO</name>
<evidence type="ECO:0000313" key="4">
    <source>
        <dbReference type="EMBL" id="SFU47438.1"/>
    </source>
</evidence>
<dbReference type="STRING" id="1224947.SAMN05216480_104194"/>
<dbReference type="Proteomes" id="UP000199138">
    <property type="component" value="Unassembled WGS sequence"/>
</dbReference>
<organism evidence="4 5">
    <name type="scientific">Pustulibacterium marinum</name>
    <dbReference type="NCBI Taxonomy" id="1224947"/>
    <lineage>
        <taxon>Bacteria</taxon>
        <taxon>Pseudomonadati</taxon>
        <taxon>Bacteroidota</taxon>
        <taxon>Flavobacteriia</taxon>
        <taxon>Flavobacteriales</taxon>
        <taxon>Flavobacteriaceae</taxon>
        <taxon>Pustulibacterium</taxon>
    </lineage>
</organism>
<feature type="signal peptide" evidence="2">
    <location>
        <begin position="1"/>
        <end position="21"/>
    </location>
</feature>
<evidence type="ECO:0000313" key="5">
    <source>
        <dbReference type="Proteomes" id="UP000199138"/>
    </source>
</evidence>
<dbReference type="InterPro" id="IPR039329">
    <property type="entry name" value="SIAE"/>
</dbReference>
<keyword evidence="5" id="KW-1185">Reference proteome</keyword>
<proteinExistence type="predicted"/>
<evidence type="ECO:0000259" key="3">
    <source>
        <dbReference type="Pfam" id="PF03629"/>
    </source>
</evidence>
<dbReference type="InterPro" id="IPR005181">
    <property type="entry name" value="SASA"/>
</dbReference>
<accession>A0A1I7GG78</accession>
<keyword evidence="1" id="KW-0378">Hydrolase</keyword>
<dbReference type="RefSeq" id="WP_093024649.1">
    <property type="nucleotide sequence ID" value="NZ_FPBK01000004.1"/>
</dbReference>
<keyword evidence="2" id="KW-0732">Signal</keyword>
<dbReference type="Gene3D" id="3.40.50.1110">
    <property type="entry name" value="SGNH hydrolase"/>
    <property type="match status" value="1"/>
</dbReference>
<dbReference type="GO" id="GO:0001681">
    <property type="term" value="F:sialate O-acetylesterase activity"/>
    <property type="evidence" value="ECO:0007669"/>
    <property type="project" value="InterPro"/>
</dbReference>
<gene>
    <name evidence="4" type="ORF">SAMN05216480_104194</name>
</gene>
<dbReference type="GO" id="GO:0005975">
    <property type="term" value="P:carbohydrate metabolic process"/>
    <property type="evidence" value="ECO:0007669"/>
    <property type="project" value="TreeGrafter"/>
</dbReference>
<feature type="domain" description="Sialate O-acetylesterase" evidence="3">
    <location>
        <begin position="106"/>
        <end position="354"/>
    </location>
</feature>
<dbReference type="SUPFAM" id="SSF52266">
    <property type="entry name" value="SGNH hydrolase"/>
    <property type="match status" value="1"/>
</dbReference>
<evidence type="ECO:0000256" key="1">
    <source>
        <dbReference type="ARBA" id="ARBA00022801"/>
    </source>
</evidence>
<evidence type="ECO:0000256" key="2">
    <source>
        <dbReference type="SAM" id="SignalP"/>
    </source>
</evidence>
<dbReference type="AlphaFoldDB" id="A0A1I7GG78"/>
<dbReference type="OrthoDB" id="9816001at2"/>
<dbReference type="PANTHER" id="PTHR22901">
    <property type="entry name" value="SIALATE O-ACETYLESTERASE"/>
    <property type="match status" value="1"/>
</dbReference>
<dbReference type="PANTHER" id="PTHR22901:SF0">
    <property type="entry name" value="SIALATE O-ACETYLESTERASE"/>
    <property type="match status" value="1"/>
</dbReference>
<dbReference type="EMBL" id="FPBK01000004">
    <property type="protein sequence ID" value="SFU47438.1"/>
    <property type="molecule type" value="Genomic_DNA"/>
</dbReference>
<protein>
    <submittedName>
        <fullName evidence="4">Sialate O-acetylesterase</fullName>
    </submittedName>
</protein>
<reference evidence="4 5" key="1">
    <citation type="submission" date="2016-10" db="EMBL/GenBank/DDBJ databases">
        <authorList>
            <person name="de Groot N.N."/>
        </authorList>
    </citation>
    <scope>NUCLEOTIDE SEQUENCE [LARGE SCALE GENOMIC DNA]</scope>
    <source>
        <strain evidence="4 5">CGMCC 1.12333</strain>
    </source>
</reference>
<dbReference type="Pfam" id="PF03629">
    <property type="entry name" value="SASA"/>
    <property type="match status" value="1"/>
</dbReference>